<evidence type="ECO:0000256" key="4">
    <source>
        <dbReference type="PROSITE-ProRule" id="PRU00335"/>
    </source>
</evidence>
<dbReference type="EMBL" id="CP015961">
    <property type="protein sequence ID" value="ANI91050.1"/>
    <property type="molecule type" value="Genomic_DNA"/>
</dbReference>
<dbReference type="AlphaFoldDB" id="A0A173LKD3"/>
<dbReference type="GO" id="GO:0003700">
    <property type="term" value="F:DNA-binding transcription factor activity"/>
    <property type="evidence" value="ECO:0007669"/>
    <property type="project" value="TreeGrafter"/>
</dbReference>
<protein>
    <submittedName>
        <fullName evidence="6">Putative HTH-type transcriptional regulator</fullName>
    </submittedName>
</protein>
<keyword evidence="3" id="KW-0804">Transcription</keyword>
<dbReference type="InterPro" id="IPR009057">
    <property type="entry name" value="Homeodomain-like_sf"/>
</dbReference>
<dbReference type="InterPro" id="IPR025996">
    <property type="entry name" value="MT1864/Rv1816-like_C"/>
</dbReference>
<dbReference type="STRING" id="499555.BJL86_0239"/>
<keyword evidence="2 4" id="KW-0238">DNA-binding</keyword>
<evidence type="ECO:0000256" key="1">
    <source>
        <dbReference type="ARBA" id="ARBA00023015"/>
    </source>
</evidence>
<evidence type="ECO:0000313" key="7">
    <source>
        <dbReference type="Proteomes" id="UP000186104"/>
    </source>
</evidence>
<feature type="DNA-binding region" description="H-T-H motif" evidence="4">
    <location>
        <begin position="36"/>
        <end position="55"/>
    </location>
</feature>
<dbReference type="InterPro" id="IPR001647">
    <property type="entry name" value="HTH_TetR"/>
</dbReference>
<dbReference type="InterPro" id="IPR050109">
    <property type="entry name" value="HTH-type_TetR-like_transc_reg"/>
</dbReference>
<dbReference type="SUPFAM" id="SSF46689">
    <property type="entry name" value="Homeodomain-like"/>
    <property type="match status" value="1"/>
</dbReference>
<dbReference type="KEGG" id="dtm:BJL86_0239"/>
<evidence type="ECO:0000259" key="5">
    <source>
        <dbReference type="PROSITE" id="PS50977"/>
    </source>
</evidence>
<dbReference type="Pfam" id="PF00440">
    <property type="entry name" value="TetR_N"/>
    <property type="match status" value="1"/>
</dbReference>
<sequence>MVEKAGKRAAAREEMMRRILEAGRAQLDRDGVESLSLREVSREIGVVSSAVYRYVASRDDLLTLLVVDCYNDVGDAVDADDQASAGESAKRRYIEIAARMRRWAAAHPERWTLLYGTPVRGYAAPSEQTNEPGTRVLSRFMEIAGQAAGEPSGRGLEVDEGLERFLVTEQEQFGTSLSPGAMVVAASLWSGTVGAITAELFGQWGPMDAEIREPMFAAQVRALSTILDVG</sequence>
<dbReference type="InterPro" id="IPR036271">
    <property type="entry name" value="Tet_transcr_reg_TetR-rel_C_sf"/>
</dbReference>
<reference evidence="6 7" key="1">
    <citation type="submission" date="2016-06" db="EMBL/GenBank/DDBJ databases">
        <title>Complete genome sequence of a saline-alkali tolerant type strain Dietzia timorensis ID05-A0528T.</title>
        <authorList>
            <person name="Wu X."/>
        </authorList>
    </citation>
    <scope>NUCLEOTIDE SEQUENCE [LARGE SCALE GENOMIC DNA]</scope>
    <source>
        <strain evidence="6 7">ID05-A0528</strain>
    </source>
</reference>
<keyword evidence="1" id="KW-0805">Transcription regulation</keyword>
<accession>A0A173LKD3</accession>
<evidence type="ECO:0000256" key="3">
    <source>
        <dbReference type="ARBA" id="ARBA00023163"/>
    </source>
</evidence>
<evidence type="ECO:0000256" key="2">
    <source>
        <dbReference type="ARBA" id="ARBA00023125"/>
    </source>
</evidence>
<dbReference type="PROSITE" id="PS50977">
    <property type="entry name" value="HTH_TETR_2"/>
    <property type="match status" value="1"/>
</dbReference>
<gene>
    <name evidence="6" type="ORF">BJL86_0239</name>
</gene>
<name>A0A173LKD3_9ACTN</name>
<dbReference type="Proteomes" id="UP000186104">
    <property type="component" value="Chromosome"/>
</dbReference>
<dbReference type="SUPFAM" id="SSF48498">
    <property type="entry name" value="Tetracyclin repressor-like, C-terminal domain"/>
    <property type="match status" value="1"/>
</dbReference>
<proteinExistence type="predicted"/>
<dbReference type="RefSeq" id="WP_082908375.1">
    <property type="nucleotide sequence ID" value="NZ_CP015961.1"/>
</dbReference>
<organism evidence="6 7">
    <name type="scientific">Dietzia timorensis</name>
    <dbReference type="NCBI Taxonomy" id="499555"/>
    <lineage>
        <taxon>Bacteria</taxon>
        <taxon>Bacillati</taxon>
        <taxon>Actinomycetota</taxon>
        <taxon>Actinomycetes</taxon>
        <taxon>Mycobacteriales</taxon>
        <taxon>Dietziaceae</taxon>
        <taxon>Dietzia</taxon>
    </lineage>
</organism>
<keyword evidence="7" id="KW-1185">Reference proteome</keyword>
<dbReference type="Pfam" id="PF13305">
    <property type="entry name" value="TetR_C_33"/>
    <property type="match status" value="1"/>
</dbReference>
<dbReference type="PANTHER" id="PTHR30055">
    <property type="entry name" value="HTH-TYPE TRANSCRIPTIONAL REGULATOR RUTR"/>
    <property type="match status" value="1"/>
</dbReference>
<dbReference type="PANTHER" id="PTHR30055:SF243">
    <property type="entry name" value="HTH-TYPE TRANSCRIPTIONAL REGULATOR RV1816"/>
    <property type="match status" value="1"/>
</dbReference>
<evidence type="ECO:0000313" key="6">
    <source>
        <dbReference type="EMBL" id="ANI91050.1"/>
    </source>
</evidence>
<feature type="domain" description="HTH tetR-type" evidence="5">
    <location>
        <begin position="13"/>
        <end position="73"/>
    </location>
</feature>
<dbReference type="GO" id="GO:0000976">
    <property type="term" value="F:transcription cis-regulatory region binding"/>
    <property type="evidence" value="ECO:0007669"/>
    <property type="project" value="TreeGrafter"/>
</dbReference>
<dbReference type="Gene3D" id="1.10.357.10">
    <property type="entry name" value="Tetracycline Repressor, domain 2"/>
    <property type="match status" value="1"/>
</dbReference>